<sequence length="69" mass="8039">MLAARANKLTHSLARKRNIIDFVFERRRRENRDFGSIFSHETVGLLVSASPKATIKKKNEKFCKDNDYV</sequence>
<keyword evidence="2" id="KW-1185">Reference proteome</keyword>
<evidence type="ECO:0000313" key="2">
    <source>
        <dbReference type="Proteomes" id="UP000007815"/>
    </source>
</evidence>
<evidence type="ECO:0000313" key="1">
    <source>
        <dbReference type="EMBL" id="EJN94030.1"/>
    </source>
</evidence>
<dbReference type="EMBL" id="AJTZ01000005">
    <property type="protein sequence ID" value="EJN94030.1"/>
    <property type="molecule type" value="Genomic_DNA"/>
</dbReference>
<dbReference type="Proteomes" id="UP000007815">
    <property type="component" value="Unassembled WGS sequence"/>
</dbReference>
<gene>
    <name evidence="1" type="ORF">SRA_05821</name>
</gene>
<organism evidence="1 2">
    <name type="scientific">Streptococcus ratti FA-1 = DSM 20564</name>
    <dbReference type="NCBI Taxonomy" id="699248"/>
    <lineage>
        <taxon>Bacteria</taxon>
        <taxon>Bacillati</taxon>
        <taxon>Bacillota</taxon>
        <taxon>Bacilli</taxon>
        <taxon>Lactobacillales</taxon>
        <taxon>Streptococcaceae</taxon>
        <taxon>Streptococcus</taxon>
    </lineage>
</organism>
<proteinExistence type="predicted"/>
<comment type="caution">
    <text evidence="1">The sequence shown here is derived from an EMBL/GenBank/DDBJ whole genome shotgun (WGS) entry which is preliminary data.</text>
</comment>
<accession>A0ABP2QY99</accession>
<reference evidence="1 2" key="1">
    <citation type="submission" date="2009-12" db="EMBL/GenBank/DDBJ databases">
        <authorList>
            <person name="Lefebure T."/>
            <person name="Cornejo O.E."/>
            <person name="Pavinski Bitar P.D."/>
            <person name="Lang P."/>
            <person name="Stanhope M.J."/>
        </authorList>
    </citation>
    <scope>NUCLEOTIDE SEQUENCE [LARGE SCALE GENOMIC DNA]</scope>
    <source>
        <strain evidence="1 2">FA-1</strain>
    </source>
</reference>
<name>A0ABP2QY99_STRRT</name>
<protein>
    <submittedName>
        <fullName evidence="1">Uncharacterized protein</fullName>
    </submittedName>
</protein>